<dbReference type="Pfam" id="PF03088">
    <property type="entry name" value="Str_synth"/>
    <property type="match status" value="1"/>
</dbReference>
<dbReference type="OrthoDB" id="5307922at2759"/>
<evidence type="ECO:0000256" key="3">
    <source>
        <dbReference type="ARBA" id="ARBA00022554"/>
    </source>
</evidence>
<protein>
    <submittedName>
        <fullName evidence="6">Protein STRICTOSIDINE SYNTHASE-LIKE 4</fullName>
    </submittedName>
</protein>
<dbReference type="Proteomes" id="UP001153555">
    <property type="component" value="Unassembled WGS sequence"/>
</dbReference>
<evidence type="ECO:0000313" key="6">
    <source>
        <dbReference type="EMBL" id="CAA0827522.1"/>
    </source>
</evidence>
<dbReference type="InterPro" id="IPR011042">
    <property type="entry name" value="6-blade_b-propeller_TolB-like"/>
</dbReference>
<organism evidence="6 7">
    <name type="scientific">Striga hermonthica</name>
    <name type="common">Purple witchweed</name>
    <name type="synonym">Buchnera hermonthica</name>
    <dbReference type="NCBI Taxonomy" id="68872"/>
    <lineage>
        <taxon>Eukaryota</taxon>
        <taxon>Viridiplantae</taxon>
        <taxon>Streptophyta</taxon>
        <taxon>Embryophyta</taxon>
        <taxon>Tracheophyta</taxon>
        <taxon>Spermatophyta</taxon>
        <taxon>Magnoliopsida</taxon>
        <taxon>eudicotyledons</taxon>
        <taxon>Gunneridae</taxon>
        <taxon>Pentapetalae</taxon>
        <taxon>asterids</taxon>
        <taxon>lamiids</taxon>
        <taxon>Lamiales</taxon>
        <taxon>Orobanchaceae</taxon>
        <taxon>Buchnereae</taxon>
        <taxon>Striga</taxon>
    </lineage>
</organism>
<keyword evidence="3" id="KW-0926">Vacuole</keyword>
<dbReference type="Gene3D" id="2.120.10.30">
    <property type="entry name" value="TolB, C-terminal domain"/>
    <property type="match status" value="1"/>
</dbReference>
<dbReference type="GO" id="GO:0012505">
    <property type="term" value="C:endomembrane system"/>
    <property type="evidence" value="ECO:0007669"/>
    <property type="project" value="TreeGrafter"/>
</dbReference>
<keyword evidence="4" id="KW-0325">Glycoprotein</keyword>
<dbReference type="SUPFAM" id="SSF63829">
    <property type="entry name" value="Calcium-dependent phosphotriesterase"/>
    <property type="match status" value="1"/>
</dbReference>
<evidence type="ECO:0000256" key="1">
    <source>
        <dbReference type="ARBA" id="ARBA00004116"/>
    </source>
</evidence>
<dbReference type="GO" id="GO:0005773">
    <property type="term" value="C:vacuole"/>
    <property type="evidence" value="ECO:0007669"/>
    <property type="project" value="UniProtKB-SubCell"/>
</dbReference>
<proteinExistence type="inferred from homology"/>
<name>A0A9N7RGX3_STRHE</name>
<evidence type="ECO:0000256" key="4">
    <source>
        <dbReference type="ARBA" id="ARBA00023180"/>
    </source>
</evidence>
<evidence type="ECO:0000259" key="5">
    <source>
        <dbReference type="Pfam" id="PF03088"/>
    </source>
</evidence>
<evidence type="ECO:0000256" key="2">
    <source>
        <dbReference type="ARBA" id="ARBA00009191"/>
    </source>
</evidence>
<evidence type="ECO:0000313" key="7">
    <source>
        <dbReference type="Proteomes" id="UP001153555"/>
    </source>
</evidence>
<sequence>MRTVNHNNGSTITKEIGLLKIEEKGVKVLALHGFVDDVVEASDGSLYYSVASTKYGLHNWILDVLEAKPRGQLLKYDPSSNTTSVLLDGLGFANGVALSADQDYLVFCESWKHKCLKYWLDGDRKGKTEIFTDNLPGAPDNINLAPDGSFWIALIELHSRKLGLLYKWQLLRNGKIIRGFDDPTGKVMAFVTSALEFEGHLYLGSLHNDFRGKLPLPTPPL</sequence>
<comment type="subcellular location">
    <subcellularLocation>
        <location evidence="1">Vacuole</location>
    </subcellularLocation>
</comment>
<gene>
    <name evidence="6" type="ORF">SHERM_23217</name>
</gene>
<dbReference type="PANTHER" id="PTHR10426:SF68">
    <property type="entry name" value="OS07G0614000 PROTEIN"/>
    <property type="match status" value="1"/>
</dbReference>
<comment type="similarity">
    <text evidence="2">Belongs to the strictosidine synthase family.</text>
</comment>
<keyword evidence="7" id="KW-1185">Reference proteome</keyword>
<feature type="domain" description="Strictosidine synthase conserved region" evidence="5">
    <location>
        <begin position="39"/>
        <end position="122"/>
    </location>
</feature>
<dbReference type="EMBL" id="CACSLK010027752">
    <property type="protein sequence ID" value="CAA0827522.1"/>
    <property type="molecule type" value="Genomic_DNA"/>
</dbReference>
<accession>A0A9N7RGX3</accession>
<dbReference type="InterPro" id="IPR018119">
    <property type="entry name" value="Strictosidine_synth_cons-reg"/>
</dbReference>
<reference evidence="6" key="1">
    <citation type="submission" date="2019-12" db="EMBL/GenBank/DDBJ databases">
        <authorList>
            <person name="Scholes J."/>
        </authorList>
    </citation>
    <scope>NUCLEOTIDE SEQUENCE</scope>
</reference>
<comment type="caution">
    <text evidence="6">The sequence shown here is derived from an EMBL/GenBank/DDBJ whole genome shotgun (WGS) entry which is preliminary data.</text>
</comment>
<dbReference type="GO" id="GO:0016787">
    <property type="term" value="F:hydrolase activity"/>
    <property type="evidence" value="ECO:0007669"/>
    <property type="project" value="TreeGrafter"/>
</dbReference>
<dbReference type="AlphaFoldDB" id="A0A9N7RGX3"/>
<dbReference type="PANTHER" id="PTHR10426">
    <property type="entry name" value="STRICTOSIDINE SYNTHASE-RELATED"/>
    <property type="match status" value="1"/>
</dbReference>